<feature type="transmembrane region" description="Helical" evidence="1">
    <location>
        <begin position="63"/>
        <end position="83"/>
    </location>
</feature>
<keyword evidence="3" id="KW-1185">Reference proteome</keyword>
<reference evidence="3" key="1">
    <citation type="journal article" date="2019" name="Int. J. Syst. Evol. Microbiol.">
        <title>The Global Catalogue of Microorganisms (GCM) 10K type strain sequencing project: providing services to taxonomists for standard genome sequencing and annotation.</title>
        <authorList>
            <consortium name="The Broad Institute Genomics Platform"/>
            <consortium name="The Broad Institute Genome Sequencing Center for Infectious Disease"/>
            <person name="Wu L."/>
            <person name="Ma J."/>
        </authorList>
    </citation>
    <scope>NUCLEOTIDE SEQUENCE [LARGE SCALE GENOMIC DNA]</scope>
    <source>
        <strain evidence="3">CCUG 54520</strain>
    </source>
</reference>
<comment type="caution">
    <text evidence="2">The sequence shown here is derived from an EMBL/GenBank/DDBJ whole genome shotgun (WGS) entry which is preliminary data.</text>
</comment>
<accession>A0ABV9FVR3</accession>
<feature type="transmembrane region" description="Helical" evidence="1">
    <location>
        <begin position="95"/>
        <end position="114"/>
    </location>
</feature>
<proteinExistence type="predicted"/>
<evidence type="ECO:0000313" key="3">
    <source>
        <dbReference type="Proteomes" id="UP001595914"/>
    </source>
</evidence>
<protein>
    <recommendedName>
        <fullName evidence="4">Integral membrane protein</fullName>
    </recommendedName>
</protein>
<evidence type="ECO:0000256" key="1">
    <source>
        <dbReference type="SAM" id="Phobius"/>
    </source>
</evidence>
<feature type="transmembrane region" description="Helical" evidence="1">
    <location>
        <begin position="36"/>
        <end position="56"/>
    </location>
</feature>
<keyword evidence="1" id="KW-0472">Membrane</keyword>
<keyword evidence="1" id="KW-0812">Transmembrane</keyword>
<dbReference type="RefSeq" id="WP_378417119.1">
    <property type="nucleotide sequence ID" value="NZ_JBHSFO010000005.1"/>
</dbReference>
<dbReference type="Proteomes" id="UP001595914">
    <property type="component" value="Unassembled WGS sequence"/>
</dbReference>
<feature type="transmembrane region" description="Helical" evidence="1">
    <location>
        <begin position="12"/>
        <end position="30"/>
    </location>
</feature>
<evidence type="ECO:0000313" key="2">
    <source>
        <dbReference type="EMBL" id="MFC4604364.1"/>
    </source>
</evidence>
<name>A0ABV9FVR3_9NOCA</name>
<sequence length="127" mass="13366">MSRSGRTRTPSPELVMLGAGFVSALLAAQFRAGTWLVSSIFVCIFAAVAAGFTRLLSRRGLGVQITSVALGLAAAGFGYFWWLRHGNEPEVFSPMLVGYLGGGLALSGTITAALRMRRAASERGSRG</sequence>
<keyword evidence="1" id="KW-1133">Transmembrane helix</keyword>
<evidence type="ECO:0008006" key="4">
    <source>
        <dbReference type="Google" id="ProtNLM"/>
    </source>
</evidence>
<organism evidence="2 3">
    <name type="scientific">Rhodococcus kronopolitis</name>
    <dbReference type="NCBI Taxonomy" id="1460226"/>
    <lineage>
        <taxon>Bacteria</taxon>
        <taxon>Bacillati</taxon>
        <taxon>Actinomycetota</taxon>
        <taxon>Actinomycetes</taxon>
        <taxon>Mycobacteriales</taxon>
        <taxon>Nocardiaceae</taxon>
        <taxon>Rhodococcus</taxon>
    </lineage>
</organism>
<dbReference type="EMBL" id="JBHSFO010000005">
    <property type="protein sequence ID" value="MFC4604364.1"/>
    <property type="molecule type" value="Genomic_DNA"/>
</dbReference>
<gene>
    <name evidence="2" type="ORF">ACFO6S_11770</name>
</gene>